<proteinExistence type="predicted"/>
<dbReference type="AlphaFoldDB" id="A0A645FL07"/>
<dbReference type="PANTHER" id="PTHR12526">
    <property type="entry name" value="GLYCOSYLTRANSFERASE"/>
    <property type="match status" value="1"/>
</dbReference>
<sequence length="247" mass="27985">MNIPKESLIYKSVRYLSKAIYSQADSLLVSSKGFIAYLKNDLKIHKEIQYLPQYAEDIYEEVTDENKSIEEYNLVFAGNVGKMQSVDTIIMAASFLKEKQNIKFHIVGDGSELQTCKKMASQLECGNVYFHGRVELKDVIKFYDIADVLLLTLKDDELINLTLPGKFQSYLAAGKPIVAAVNGEVAEEIRNAGCLVCGADDEKKLAELILNQYHSNTTCNNREFYRLHYSKYAYLSKLLTIFADCVK</sequence>
<dbReference type="SUPFAM" id="SSF53756">
    <property type="entry name" value="UDP-Glycosyltransferase/glycogen phosphorylase"/>
    <property type="match status" value="1"/>
</dbReference>
<dbReference type="Pfam" id="PF00534">
    <property type="entry name" value="Glycos_transf_1"/>
    <property type="match status" value="1"/>
</dbReference>
<dbReference type="InterPro" id="IPR001296">
    <property type="entry name" value="Glyco_trans_1"/>
</dbReference>
<organism evidence="2">
    <name type="scientific">bioreactor metagenome</name>
    <dbReference type="NCBI Taxonomy" id="1076179"/>
    <lineage>
        <taxon>unclassified sequences</taxon>
        <taxon>metagenomes</taxon>
        <taxon>ecological metagenomes</taxon>
    </lineage>
</organism>
<evidence type="ECO:0000259" key="1">
    <source>
        <dbReference type="Pfam" id="PF00534"/>
    </source>
</evidence>
<comment type="caution">
    <text evidence="2">The sequence shown here is derived from an EMBL/GenBank/DDBJ whole genome shotgun (WGS) entry which is preliminary data.</text>
</comment>
<dbReference type="CDD" id="cd03794">
    <property type="entry name" value="GT4_WbuB-like"/>
    <property type="match status" value="1"/>
</dbReference>
<feature type="domain" description="Glycosyl transferase family 1" evidence="1">
    <location>
        <begin position="66"/>
        <end position="217"/>
    </location>
</feature>
<evidence type="ECO:0000313" key="2">
    <source>
        <dbReference type="EMBL" id="MPN12883.1"/>
    </source>
</evidence>
<dbReference type="Gene3D" id="3.40.50.2000">
    <property type="entry name" value="Glycogen Phosphorylase B"/>
    <property type="match status" value="2"/>
</dbReference>
<protein>
    <recommendedName>
        <fullName evidence="1">Glycosyl transferase family 1 domain-containing protein</fullName>
    </recommendedName>
</protein>
<name>A0A645FL07_9ZZZZ</name>
<dbReference type="EMBL" id="VSSQ01059308">
    <property type="protein sequence ID" value="MPN12883.1"/>
    <property type="molecule type" value="Genomic_DNA"/>
</dbReference>
<reference evidence="2" key="1">
    <citation type="submission" date="2019-08" db="EMBL/GenBank/DDBJ databases">
        <authorList>
            <person name="Kucharzyk K."/>
            <person name="Murdoch R.W."/>
            <person name="Higgins S."/>
            <person name="Loffler F."/>
        </authorList>
    </citation>
    <scope>NUCLEOTIDE SEQUENCE</scope>
</reference>
<accession>A0A645FL07</accession>
<gene>
    <name evidence="2" type="ORF">SDC9_160203</name>
</gene>